<protein>
    <submittedName>
        <fullName evidence="1">Uncharacterized protein</fullName>
    </submittedName>
</protein>
<name>A0A133PS61_9FIRM</name>
<dbReference type="RefSeq" id="WP_060799525.1">
    <property type="nucleotide sequence ID" value="NZ_KQ957086.1"/>
</dbReference>
<gene>
    <name evidence="1" type="ORF">HMPREF3229_00180</name>
</gene>
<dbReference type="EMBL" id="LRQE01000004">
    <property type="protein sequence ID" value="KXA31652.1"/>
    <property type="molecule type" value="Genomic_DNA"/>
</dbReference>
<sequence>MKANWEDYQVYFWKKYLYLEEKVMDTEKFVTFCRSNRQTYSNAFEELLVVICTEIETVFKEWLQIDKGSIICFLKKLLNEISVEELNKIVIVKLCNIGLMPFNDLSYLVSVNMNKNDKLKGFDASKHLKWWKAYNNIKHNKLEYKEQANLENVLNALAALFILESLRIKNMDNADSNDAFDCPYKPSQLFDSNIETKRYIDSAGNSSIPDEEIKKILCD</sequence>
<reference evidence="1 2" key="1">
    <citation type="submission" date="2016-01" db="EMBL/GenBank/DDBJ databases">
        <authorList>
            <person name="Oliw E.H."/>
        </authorList>
    </citation>
    <scope>NUCLEOTIDE SEQUENCE [LARGE SCALE GENOMIC DNA]</scope>
    <source>
        <strain evidence="1 2">CMW7756A</strain>
    </source>
</reference>
<evidence type="ECO:0000313" key="1">
    <source>
        <dbReference type="EMBL" id="KXA31652.1"/>
    </source>
</evidence>
<proteinExistence type="predicted"/>
<evidence type="ECO:0000313" key="2">
    <source>
        <dbReference type="Proteomes" id="UP000070174"/>
    </source>
</evidence>
<comment type="caution">
    <text evidence="1">The sequence shown here is derived from an EMBL/GenBank/DDBJ whole genome shotgun (WGS) entry which is preliminary data.</text>
</comment>
<dbReference type="Proteomes" id="UP000070174">
    <property type="component" value="Unassembled WGS sequence"/>
</dbReference>
<dbReference type="PATRIC" id="fig|54005.3.peg.178"/>
<dbReference type="AlphaFoldDB" id="A0A133PS61"/>
<accession>A0A133PS61</accession>
<organism evidence="1">
    <name type="scientific">Peptoniphilus harei</name>
    <dbReference type="NCBI Taxonomy" id="54005"/>
    <lineage>
        <taxon>Bacteria</taxon>
        <taxon>Bacillati</taxon>
        <taxon>Bacillota</taxon>
        <taxon>Tissierellia</taxon>
        <taxon>Tissierellales</taxon>
        <taxon>Peptoniphilaceae</taxon>
        <taxon>Peptoniphilus</taxon>
    </lineage>
</organism>